<evidence type="ECO:0000313" key="2">
    <source>
        <dbReference type="EMBL" id="NEY72726.1"/>
    </source>
</evidence>
<dbReference type="AlphaFoldDB" id="A0A6M0Q8N0"/>
<sequence>MEQLQYPIGKFKLQDEIYENTIITAIKAITELPNELKKMVIHLSEHELSLSYREGGWNVRQLIHHIADSHMNSFIRFKLALTEEDPTIKPYDEKSWAELSDTQGGISSSLSIIEGVHERWGNLLSSLEQEDFNKAFIHPEIGRISLSTALFLYEWHGKHHLAHIDLAVNKK</sequence>
<evidence type="ECO:0000313" key="3">
    <source>
        <dbReference type="Proteomes" id="UP000481043"/>
    </source>
</evidence>
<dbReference type="Gene3D" id="1.20.120.450">
    <property type="entry name" value="dinb family like domain"/>
    <property type="match status" value="1"/>
</dbReference>
<evidence type="ECO:0000259" key="1">
    <source>
        <dbReference type="Pfam" id="PF12867"/>
    </source>
</evidence>
<dbReference type="SUPFAM" id="SSF109854">
    <property type="entry name" value="DinB/YfiT-like putative metalloenzymes"/>
    <property type="match status" value="1"/>
</dbReference>
<dbReference type="RefSeq" id="WP_163180176.1">
    <property type="nucleotide sequence ID" value="NZ_JAAIWM010000004.1"/>
</dbReference>
<dbReference type="Proteomes" id="UP000481043">
    <property type="component" value="Unassembled WGS sequence"/>
</dbReference>
<accession>A0A6M0Q8N0</accession>
<keyword evidence="3" id="KW-1185">Reference proteome</keyword>
<proteinExistence type="predicted"/>
<dbReference type="InterPro" id="IPR034660">
    <property type="entry name" value="DinB/YfiT-like"/>
</dbReference>
<reference evidence="2 3" key="1">
    <citation type="submission" date="2020-02" db="EMBL/GenBank/DDBJ databases">
        <title>Bacillus aquiflavi sp. nov., isolated from yellow water of strong flavor Chinese baijiu in Yibin region of China.</title>
        <authorList>
            <person name="Xie J."/>
        </authorList>
    </citation>
    <scope>NUCLEOTIDE SEQUENCE [LARGE SCALE GENOMIC DNA]</scope>
    <source>
        <strain evidence="2 3">SA4</strain>
    </source>
</reference>
<feature type="domain" description="DinB-like" evidence="1">
    <location>
        <begin position="31"/>
        <end position="164"/>
    </location>
</feature>
<gene>
    <name evidence="2" type="ORF">G4D63_13395</name>
</gene>
<dbReference type="NCBIfam" id="NF009807">
    <property type="entry name" value="PRK13291.1"/>
    <property type="match status" value="1"/>
</dbReference>
<dbReference type="InterPro" id="IPR024775">
    <property type="entry name" value="DinB-like"/>
</dbReference>
<organism evidence="2 3">
    <name type="scientific">Bacillus mesophilus</name>
    <dbReference type="NCBI Taxonomy" id="1808955"/>
    <lineage>
        <taxon>Bacteria</taxon>
        <taxon>Bacillati</taxon>
        <taxon>Bacillota</taxon>
        <taxon>Bacilli</taxon>
        <taxon>Bacillales</taxon>
        <taxon>Bacillaceae</taxon>
        <taxon>Bacillus</taxon>
    </lineage>
</organism>
<dbReference type="EMBL" id="JAAIWM010000004">
    <property type="protein sequence ID" value="NEY72726.1"/>
    <property type="molecule type" value="Genomic_DNA"/>
</dbReference>
<dbReference type="GO" id="GO:0016787">
    <property type="term" value="F:hydrolase activity"/>
    <property type="evidence" value="ECO:0007669"/>
    <property type="project" value="UniProtKB-KW"/>
</dbReference>
<protein>
    <submittedName>
        <fullName evidence="2">Putative metal-dependent hydrolase</fullName>
    </submittedName>
</protein>
<comment type="caution">
    <text evidence="2">The sequence shown here is derived from an EMBL/GenBank/DDBJ whole genome shotgun (WGS) entry which is preliminary data.</text>
</comment>
<name>A0A6M0Q8N0_9BACI</name>
<dbReference type="Pfam" id="PF12867">
    <property type="entry name" value="DinB_2"/>
    <property type="match status" value="1"/>
</dbReference>
<keyword evidence="2" id="KW-0378">Hydrolase</keyword>